<feature type="transmembrane region" description="Helical" evidence="7">
    <location>
        <begin position="108"/>
        <end position="131"/>
    </location>
</feature>
<evidence type="ECO:0000256" key="6">
    <source>
        <dbReference type="SAM" id="MobiDB-lite"/>
    </source>
</evidence>
<keyword evidence="10" id="KW-1185">Reference proteome</keyword>
<evidence type="ECO:0000256" key="5">
    <source>
        <dbReference type="ARBA" id="ARBA00023136"/>
    </source>
</evidence>
<dbReference type="EMBL" id="BMCT01000011">
    <property type="protein sequence ID" value="GGF86527.1"/>
    <property type="molecule type" value="Genomic_DNA"/>
</dbReference>
<accession>A0A917CEH4</accession>
<evidence type="ECO:0000313" key="9">
    <source>
        <dbReference type="EMBL" id="GGF86527.1"/>
    </source>
</evidence>
<evidence type="ECO:0000259" key="8">
    <source>
        <dbReference type="Pfam" id="PF00892"/>
    </source>
</evidence>
<protein>
    <submittedName>
        <fullName evidence="9">DMT transporter permease</fullName>
    </submittedName>
</protein>
<reference evidence="9" key="1">
    <citation type="journal article" date="2014" name="Int. J. Syst. Evol. Microbiol.">
        <title>Complete genome sequence of Corynebacterium casei LMG S-19264T (=DSM 44701T), isolated from a smear-ripened cheese.</title>
        <authorList>
            <consortium name="US DOE Joint Genome Institute (JGI-PGF)"/>
            <person name="Walter F."/>
            <person name="Albersmeier A."/>
            <person name="Kalinowski J."/>
            <person name="Ruckert C."/>
        </authorList>
    </citation>
    <scope>NUCLEOTIDE SEQUENCE</scope>
    <source>
        <strain evidence="9">CCM 7897</strain>
    </source>
</reference>
<feature type="transmembrane region" description="Helical" evidence="7">
    <location>
        <begin position="199"/>
        <end position="217"/>
    </location>
</feature>
<dbReference type="Pfam" id="PF00892">
    <property type="entry name" value="EamA"/>
    <property type="match status" value="2"/>
</dbReference>
<evidence type="ECO:0000256" key="1">
    <source>
        <dbReference type="ARBA" id="ARBA00004141"/>
    </source>
</evidence>
<keyword evidence="5 7" id="KW-0472">Membrane</keyword>
<feature type="transmembrane region" description="Helical" evidence="7">
    <location>
        <begin position="289"/>
        <end position="308"/>
    </location>
</feature>
<dbReference type="InterPro" id="IPR000620">
    <property type="entry name" value="EamA_dom"/>
</dbReference>
<dbReference type="AlphaFoldDB" id="A0A917CEH4"/>
<feature type="domain" description="EamA" evidence="8">
    <location>
        <begin position="50"/>
        <end position="181"/>
    </location>
</feature>
<sequence length="344" mass="36854">MSPGPMPRPAPSGRTADSAPASPPGEAHQPDAPRSPTGRLLAPLVNAPYALLTLTSLLWAINIVLGRFMAGSVPPITIACLRWFGATLIILPFAWAELKRDAPLIRRHFWRLVVLAACGISCYNAMSYYGLQYTQAINGLLVQSVGPLLVALWSLFLFRDRLSGGQATGILVSLAGVIVIISKGDPDTLLHLRLNAGDVWILIALVIYGFYMAILRVRPPMGQLSFLASIMLIGAVQLVPAAIIEQASGVPLHFDRFTLLVLAYICTGPSLIAYLAFNRGVQLVGANRAAPFLHLMPVFGSALAILFLGERFAWFHGAGYVLVLVGIVIATRARPVPPVPPDGA</sequence>
<feature type="transmembrane region" description="Helical" evidence="7">
    <location>
        <begin position="314"/>
        <end position="331"/>
    </location>
</feature>
<dbReference type="PANTHER" id="PTHR32322">
    <property type="entry name" value="INNER MEMBRANE TRANSPORTER"/>
    <property type="match status" value="1"/>
</dbReference>
<keyword evidence="3 7" id="KW-0812">Transmembrane</keyword>
<evidence type="ECO:0000256" key="7">
    <source>
        <dbReference type="SAM" id="Phobius"/>
    </source>
</evidence>
<feature type="transmembrane region" description="Helical" evidence="7">
    <location>
        <begin position="256"/>
        <end position="277"/>
    </location>
</feature>
<evidence type="ECO:0000256" key="3">
    <source>
        <dbReference type="ARBA" id="ARBA00022692"/>
    </source>
</evidence>
<dbReference type="Proteomes" id="UP000606044">
    <property type="component" value="Unassembled WGS sequence"/>
</dbReference>
<feature type="transmembrane region" description="Helical" evidence="7">
    <location>
        <begin position="76"/>
        <end position="96"/>
    </location>
</feature>
<feature type="compositionally biased region" description="Pro residues" evidence="6">
    <location>
        <begin position="1"/>
        <end position="10"/>
    </location>
</feature>
<organism evidence="9 10">
    <name type="scientific">Azorhizobium oxalatiphilum</name>
    <dbReference type="NCBI Taxonomy" id="980631"/>
    <lineage>
        <taxon>Bacteria</taxon>
        <taxon>Pseudomonadati</taxon>
        <taxon>Pseudomonadota</taxon>
        <taxon>Alphaproteobacteria</taxon>
        <taxon>Hyphomicrobiales</taxon>
        <taxon>Xanthobacteraceae</taxon>
        <taxon>Azorhizobium</taxon>
    </lineage>
</organism>
<comment type="caution">
    <text evidence="9">The sequence shown here is derived from an EMBL/GenBank/DDBJ whole genome shotgun (WGS) entry which is preliminary data.</text>
</comment>
<reference evidence="9" key="2">
    <citation type="submission" date="2020-09" db="EMBL/GenBank/DDBJ databases">
        <authorList>
            <person name="Sun Q."/>
            <person name="Sedlacek I."/>
        </authorList>
    </citation>
    <scope>NUCLEOTIDE SEQUENCE</scope>
    <source>
        <strain evidence="9">CCM 7897</strain>
    </source>
</reference>
<proteinExistence type="inferred from homology"/>
<comment type="subcellular location">
    <subcellularLocation>
        <location evidence="1">Membrane</location>
        <topology evidence="1">Multi-pass membrane protein</topology>
    </subcellularLocation>
</comment>
<evidence type="ECO:0000256" key="2">
    <source>
        <dbReference type="ARBA" id="ARBA00007362"/>
    </source>
</evidence>
<dbReference type="SUPFAM" id="SSF103481">
    <property type="entry name" value="Multidrug resistance efflux transporter EmrE"/>
    <property type="match status" value="2"/>
</dbReference>
<dbReference type="PANTHER" id="PTHR32322:SF2">
    <property type="entry name" value="EAMA DOMAIN-CONTAINING PROTEIN"/>
    <property type="match status" value="1"/>
</dbReference>
<gene>
    <name evidence="9" type="ORF">GCM10007301_53000</name>
</gene>
<evidence type="ECO:0000256" key="4">
    <source>
        <dbReference type="ARBA" id="ARBA00022989"/>
    </source>
</evidence>
<feature type="domain" description="EamA" evidence="8">
    <location>
        <begin position="196"/>
        <end position="331"/>
    </location>
</feature>
<keyword evidence="4 7" id="KW-1133">Transmembrane helix</keyword>
<comment type="similarity">
    <text evidence="2">Belongs to the EamA transporter family.</text>
</comment>
<feature type="region of interest" description="Disordered" evidence="6">
    <location>
        <begin position="1"/>
        <end position="34"/>
    </location>
</feature>
<evidence type="ECO:0000313" key="10">
    <source>
        <dbReference type="Proteomes" id="UP000606044"/>
    </source>
</evidence>
<feature type="transmembrane region" description="Helical" evidence="7">
    <location>
        <begin position="224"/>
        <end position="244"/>
    </location>
</feature>
<dbReference type="InterPro" id="IPR037185">
    <property type="entry name" value="EmrE-like"/>
</dbReference>
<feature type="transmembrane region" description="Helical" evidence="7">
    <location>
        <begin position="137"/>
        <end position="158"/>
    </location>
</feature>
<feature type="transmembrane region" description="Helical" evidence="7">
    <location>
        <begin position="165"/>
        <end position="184"/>
    </location>
</feature>
<name>A0A917CEH4_9HYPH</name>
<dbReference type="RefSeq" id="WP_244644688.1">
    <property type="nucleotide sequence ID" value="NZ_BMCT01000011.1"/>
</dbReference>
<dbReference type="InterPro" id="IPR050638">
    <property type="entry name" value="AA-Vitamin_Transporters"/>
</dbReference>
<dbReference type="GO" id="GO:0016020">
    <property type="term" value="C:membrane"/>
    <property type="evidence" value="ECO:0007669"/>
    <property type="project" value="UniProtKB-SubCell"/>
</dbReference>
<feature type="transmembrane region" description="Helical" evidence="7">
    <location>
        <begin position="49"/>
        <end position="70"/>
    </location>
</feature>